<feature type="domain" description="Protein kinase" evidence="7">
    <location>
        <begin position="17"/>
        <end position="270"/>
    </location>
</feature>
<dbReference type="PROSITE" id="PS00108">
    <property type="entry name" value="PROTEIN_KINASE_ST"/>
    <property type="match status" value="1"/>
</dbReference>
<dbReference type="CDD" id="cd14014">
    <property type="entry name" value="STKc_PknB_like"/>
    <property type="match status" value="1"/>
</dbReference>
<dbReference type="PANTHER" id="PTHR43289:SF34">
    <property type="entry name" value="SERINE_THREONINE-PROTEIN KINASE YBDM-RELATED"/>
    <property type="match status" value="1"/>
</dbReference>
<dbReference type="GO" id="GO:0004674">
    <property type="term" value="F:protein serine/threonine kinase activity"/>
    <property type="evidence" value="ECO:0007669"/>
    <property type="project" value="UniProtKB-KW"/>
</dbReference>
<keyword evidence="1" id="KW-0808">Transferase</keyword>
<evidence type="ECO:0000313" key="9">
    <source>
        <dbReference type="Proteomes" id="UP001049518"/>
    </source>
</evidence>
<dbReference type="PANTHER" id="PTHR43289">
    <property type="entry name" value="MITOGEN-ACTIVATED PROTEIN KINASE KINASE KINASE 20-RELATED"/>
    <property type="match status" value="1"/>
</dbReference>
<organism evidence="8 9">
    <name type="scientific">Actinomadura graeca</name>
    <dbReference type="NCBI Taxonomy" id="2750812"/>
    <lineage>
        <taxon>Bacteria</taxon>
        <taxon>Bacillati</taxon>
        <taxon>Actinomycetota</taxon>
        <taxon>Actinomycetes</taxon>
        <taxon>Streptosporangiales</taxon>
        <taxon>Thermomonosporaceae</taxon>
        <taxon>Actinomadura</taxon>
    </lineage>
</organism>
<dbReference type="RefSeq" id="WP_231335105.1">
    <property type="nucleotide sequence ID" value="NZ_CP059572.1"/>
</dbReference>
<keyword evidence="8" id="KW-0723">Serine/threonine-protein kinase</keyword>
<name>A0ABX8QUM9_9ACTN</name>
<evidence type="ECO:0000256" key="2">
    <source>
        <dbReference type="ARBA" id="ARBA00022741"/>
    </source>
</evidence>
<dbReference type="PROSITE" id="PS50011">
    <property type="entry name" value="PROTEIN_KINASE_DOM"/>
    <property type="match status" value="1"/>
</dbReference>
<dbReference type="SUPFAM" id="SSF56112">
    <property type="entry name" value="Protein kinase-like (PK-like)"/>
    <property type="match status" value="1"/>
</dbReference>
<feature type="binding site" evidence="5">
    <location>
        <position position="45"/>
    </location>
    <ligand>
        <name>ATP</name>
        <dbReference type="ChEBI" id="CHEBI:30616"/>
    </ligand>
</feature>
<dbReference type="Gene3D" id="1.10.510.10">
    <property type="entry name" value="Transferase(Phosphotransferase) domain 1"/>
    <property type="match status" value="1"/>
</dbReference>
<evidence type="ECO:0000256" key="6">
    <source>
        <dbReference type="SAM" id="MobiDB-lite"/>
    </source>
</evidence>
<dbReference type="Gene3D" id="3.30.200.20">
    <property type="entry name" value="Phosphorylase Kinase, domain 1"/>
    <property type="match status" value="1"/>
</dbReference>
<feature type="compositionally biased region" description="Gly residues" evidence="6">
    <location>
        <begin position="336"/>
        <end position="346"/>
    </location>
</feature>
<dbReference type="InterPro" id="IPR008271">
    <property type="entry name" value="Ser/Thr_kinase_AS"/>
</dbReference>
<keyword evidence="9" id="KW-1185">Reference proteome</keyword>
<evidence type="ECO:0000256" key="3">
    <source>
        <dbReference type="ARBA" id="ARBA00022777"/>
    </source>
</evidence>
<dbReference type="Pfam" id="PF00069">
    <property type="entry name" value="Pkinase"/>
    <property type="match status" value="1"/>
</dbReference>
<keyword evidence="4 5" id="KW-0067">ATP-binding</keyword>
<feature type="compositionally biased region" description="Gly residues" evidence="6">
    <location>
        <begin position="365"/>
        <end position="374"/>
    </location>
</feature>
<gene>
    <name evidence="8" type="ORF">AGRA3207_002833</name>
</gene>
<dbReference type="Proteomes" id="UP001049518">
    <property type="component" value="Chromosome"/>
</dbReference>
<dbReference type="InterPro" id="IPR011009">
    <property type="entry name" value="Kinase-like_dom_sf"/>
</dbReference>
<keyword evidence="3 8" id="KW-0418">Kinase</keyword>
<reference evidence="8" key="1">
    <citation type="submission" date="2020-07" db="EMBL/GenBank/DDBJ databases">
        <authorList>
            <person name="Tarantini F.S."/>
            <person name="Hong K.W."/>
            <person name="Chan K.G."/>
        </authorList>
    </citation>
    <scope>NUCLEOTIDE SEQUENCE</scope>
    <source>
        <strain evidence="8">32-07</strain>
    </source>
</reference>
<evidence type="ECO:0000259" key="7">
    <source>
        <dbReference type="PROSITE" id="PS50011"/>
    </source>
</evidence>
<dbReference type="SMART" id="SM00220">
    <property type="entry name" value="S_TKc"/>
    <property type="match status" value="1"/>
</dbReference>
<keyword evidence="2 5" id="KW-0547">Nucleotide-binding</keyword>
<protein>
    <submittedName>
        <fullName evidence="8">Serine/threonine protein kinase</fullName>
    </submittedName>
</protein>
<evidence type="ECO:0000256" key="5">
    <source>
        <dbReference type="PROSITE-ProRule" id="PRU10141"/>
    </source>
</evidence>
<dbReference type="PROSITE" id="PS00107">
    <property type="entry name" value="PROTEIN_KINASE_ATP"/>
    <property type="match status" value="1"/>
</dbReference>
<evidence type="ECO:0000256" key="1">
    <source>
        <dbReference type="ARBA" id="ARBA00022679"/>
    </source>
</evidence>
<dbReference type="InterPro" id="IPR017441">
    <property type="entry name" value="Protein_kinase_ATP_BS"/>
</dbReference>
<dbReference type="InterPro" id="IPR000719">
    <property type="entry name" value="Prot_kinase_dom"/>
</dbReference>
<evidence type="ECO:0000256" key="4">
    <source>
        <dbReference type="ARBA" id="ARBA00022840"/>
    </source>
</evidence>
<accession>A0ABX8QUM9</accession>
<feature type="region of interest" description="Disordered" evidence="6">
    <location>
        <begin position="336"/>
        <end position="393"/>
    </location>
</feature>
<sequence length="539" mass="55707">MTVEPLRPEDPSEIGGYPVLARLGAGGMGQVYLGLTGSGRHIALKVIREDFEGPTALARFRREVETAERVRSRFAAAMVGAGLGAPPYWLATEYVPGPTLRQAVAEHGPLPPGTCLRLLAALATGLLEIHRQGVQHRDLKPGNVILAPDGPRLIDFGIARGEGQTQITRTGAWNGTPGYVAPEVVREQEPLPASDVFSLAGTIAYAATGRPPFGGGRIEAILHRTLSGEIDLDGVDPGLAEIVALCAAKDPAGRPTPERLLQLTAAHGALTGDADYRRVVGVAPPVPAGVPEAIASGLVPAGRAGAGARRSALLAAAGVVAVVLLGSLGARALLDGDGGAKGGPGRTNGTTGTPGAASNPSGGLKSAGGQGSAGPSGTPRGQASGPPPDVILVKQPTDDFAQVHWSKTDANCLPAVRPEDTKLAADVQTSSPRVPYTKSTVDLGMRFKYARPSGYYLAAEVRPPGDQQGNGVTGIVRSRPRPYPAGDGWLTLRYPDDFDWDGSGSAAYPLVKGDWTVIWMHVRANGDAFYMGCDGFTVG</sequence>
<dbReference type="EMBL" id="CP059572">
    <property type="protein sequence ID" value="QXJ21919.1"/>
    <property type="molecule type" value="Genomic_DNA"/>
</dbReference>
<proteinExistence type="predicted"/>
<evidence type="ECO:0000313" key="8">
    <source>
        <dbReference type="EMBL" id="QXJ21919.1"/>
    </source>
</evidence>